<comment type="function">
    <text evidence="9">Essential component of the mitotic checkpoint, which prevents cells from prematurely exiting mitosis. Required for the assembly of the dynein-dynactin and MAD1-MAD2 complexes onto kinetochores. Its function related to the spindle assembly machinery is proposed to depend on its association in the mitotic RZZ complex.</text>
</comment>
<evidence type="ECO:0000256" key="3">
    <source>
        <dbReference type="ARBA" id="ARBA00022454"/>
    </source>
</evidence>
<organism evidence="10 11">
    <name type="scientific">Loxostege sticticalis</name>
    <name type="common">Beet webworm moth</name>
    <dbReference type="NCBI Taxonomy" id="481309"/>
    <lineage>
        <taxon>Eukaryota</taxon>
        <taxon>Metazoa</taxon>
        <taxon>Ecdysozoa</taxon>
        <taxon>Arthropoda</taxon>
        <taxon>Hexapoda</taxon>
        <taxon>Insecta</taxon>
        <taxon>Pterygota</taxon>
        <taxon>Neoptera</taxon>
        <taxon>Endopterygota</taxon>
        <taxon>Lepidoptera</taxon>
        <taxon>Glossata</taxon>
        <taxon>Ditrysia</taxon>
        <taxon>Pyraloidea</taxon>
        <taxon>Crambidae</taxon>
        <taxon>Pyraustinae</taxon>
        <taxon>Loxostege</taxon>
    </lineage>
</organism>
<evidence type="ECO:0000256" key="5">
    <source>
        <dbReference type="ARBA" id="ARBA00022776"/>
    </source>
</evidence>
<comment type="subunit">
    <text evidence="9">Component of the RZZ complex.</text>
</comment>
<evidence type="ECO:0000313" key="11">
    <source>
        <dbReference type="Proteomes" id="UP001549920"/>
    </source>
</evidence>
<dbReference type="EMBL" id="JBEUOH010000011">
    <property type="protein sequence ID" value="KAL0881864.1"/>
    <property type="molecule type" value="Genomic_DNA"/>
</dbReference>
<evidence type="ECO:0000256" key="4">
    <source>
        <dbReference type="ARBA" id="ARBA00022618"/>
    </source>
</evidence>
<reference evidence="10 11" key="1">
    <citation type="submission" date="2024-06" db="EMBL/GenBank/DDBJ databases">
        <title>A chromosome-level genome assembly of beet webworm, Loxostege sticticalis.</title>
        <authorList>
            <person name="Zhang Y."/>
        </authorList>
    </citation>
    <scope>NUCLEOTIDE SEQUENCE [LARGE SCALE GENOMIC DNA]</scope>
    <source>
        <strain evidence="10">AQ026</strain>
        <tissue evidence="10">Whole body</tissue>
    </source>
</reference>
<sequence length="714" mass="80385">MENILRPVLESYPKFFIQKQKSPSYVQMYSKSNNDIGIVYVKNKQTSSNPTSIPQQKNNQVIDELDLTGSPLKLDLSLHTILDDTLISDEPQLWTKEEATHYPLNIEKAREVANFYNNNLTQVSKEESLPMWILTNPSEEGHPLLLMVHSDSLHFARGIVTYQGAFSLEDVEFSKFIEEYALQEKISADLINITLDCKFLLAGISYGSHSTDELLNAPHSGLTELRCEWSGKSLQIPYISCKVHFEQEVIIGHLASPCNAIWKSVSALHSMNQLLVDMTAAGHSSVNLETATISNIIPGTKRPDNTKRLNNLLNETEMYAYTAEFPPGGCTCIGEDTTSLKQCMAAMQARGSSNDFTYRLWDVLRDCATAEELITLLIQALKFISSGKIRPFIDANNKTYLSKLVLKLSRGHSQASKVLKNLRTSPPQALSLVAQVGVEKTMWEYTRVMSLLEHSYYIAGIWTSESRSHESIEQINQTIQDMTMGGDFTLNPFDTLSHGEHSIRLDCESFCVEESSELTVDDFASLKKHGLAPEKKDNNEVPLIADEIDISPWKNLLMKFAQVHACLEHLYRAETCLRADIAGLKPIASRLLEHYVSEKSPVRSIGQLMSDPLQRISMPVANNLVQDHLKKNAFWYRAEMSKKEMNAGVKRDCKVVYVFSQQPVFPPPVWQNLEPSVEDAAEVTTVGEDLKYHVTKYTFLSNEVVSKINLKCTS</sequence>
<protein>
    <recommendedName>
        <fullName evidence="9">Protein zwilch</fullName>
    </recommendedName>
</protein>
<keyword evidence="3 9" id="KW-0158">Chromosome</keyword>
<dbReference type="PANTHER" id="PTHR15995">
    <property type="entry name" value="PROTEIN ZWILCH HOMOLOG"/>
    <property type="match status" value="1"/>
</dbReference>
<evidence type="ECO:0000256" key="7">
    <source>
        <dbReference type="ARBA" id="ARBA00023306"/>
    </source>
</evidence>
<comment type="similarity">
    <text evidence="2 9">Belongs to the ZWILCH family.</text>
</comment>
<evidence type="ECO:0000256" key="8">
    <source>
        <dbReference type="ARBA" id="ARBA00023328"/>
    </source>
</evidence>
<dbReference type="Gene3D" id="1.10.287.1880">
    <property type="match status" value="1"/>
</dbReference>
<keyword evidence="6 9" id="KW-0995">Kinetochore</keyword>
<keyword evidence="7 9" id="KW-0131">Cell cycle</keyword>
<evidence type="ECO:0000256" key="2">
    <source>
        <dbReference type="ARBA" id="ARBA00009062"/>
    </source>
</evidence>
<keyword evidence="11" id="KW-1185">Reference proteome</keyword>
<keyword evidence="8 9" id="KW-0137">Centromere</keyword>
<evidence type="ECO:0000313" key="10">
    <source>
        <dbReference type="EMBL" id="KAL0881864.1"/>
    </source>
</evidence>
<accession>A0ABR3HZ90</accession>
<proteinExistence type="inferred from homology"/>
<dbReference type="Proteomes" id="UP001549920">
    <property type="component" value="Unassembled WGS sequence"/>
</dbReference>
<dbReference type="Pfam" id="PF09817">
    <property type="entry name" value="Zwilch"/>
    <property type="match status" value="1"/>
</dbReference>
<dbReference type="InterPro" id="IPR018630">
    <property type="entry name" value="Zwilch"/>
</dbReference>
<comment type="subcellular location">
    <subcellularLocation>
        <location evidence="1 9">Chromosome</location>
        <location evidence="1 9">Centromere</location>
        <location evidence="1 9">Kinetochore</location>
    </subcellularLocation>
</comment>
<keyword evidence="5 9" id="KW-0498">Mitosis</keyword>
<evidence type="ECO:0000256" key="6">
    <source>
        <dbReference type="ARBA" id="ARBA00022838"/>
    </source>
</evidence>
<keyword evidence="4 9" id="KW-0132">Cell division</keyword>
<comment type="caution">
    <text evidence="10">The sequence shown here is derived from an EMBL/GenBank/DDBJ whole genome shotgun (WGS) entry which is preliminary data.</text>
</comment>
<evidence type="ECO:0000256" key="1">
    <source>
        <dbReference type="ARBA" id="ARBA00004629"/>
    </source>
</evidence>
<evidence type="ECO:0000256" key="9">
    <source>
        <dbReference type="RuleBase" id="RU369076"/>
    </source>
</evidence>
<name>A0ABR3HZ90_LOXSC</name>
<dbReference type="PANTHER" id="PTHR15995:SF1">
    <property type="entry name" value="PROTEIN ZWILCH HOMOLOG"/>
    <property type="match status" value="1"/>
</dbReference>
<gene>
    <name evidence="10" type="ORF">ABMA27_001637</name>
</gene>